<dbReference type="EC" id="4.2.1.8" evidence="7"/>
<evidence type="ECO:0000256" key="10">
    <source>
        <dbReference type="ARBA" id="ARBA00023239"/>
    </source>
</evidence>
<keyword evidence="12" id="KW-1185">Reference proteome</keyword>
<keyword evidence="9" id="KW-0464">Manganese</keyword>
<keyword evidence="8" id="KW-0408">Iron</keyword>
<evidence type="ECO:0000313" key="11">
    <source>
        <dbReference type="EMBL" id="MCG2587930.1"/>
    </source>
</evidence>
<gene>
    <name evidence="11" type="ORF">L6773_05105</name>
</gene>
<dbReference type="InterPro" id="IPR004628">
    <property type="entry name" value="Man_deHydtase"/>
</dbReference>
<reference evidence="11" key="2">
    <citation type="submission" date="2024-05" db="EMBL/GenBank/DDBJ databases">
        <title>Rhodohalobacter halophilus gen. nov., sp. nov., a moderately halophilic member of the family Balneolaceae.</title>
        <authorList>
            <person name="Xia J."/>
        </authorList>
    </citation>
    <scope>NUCLEOTIDE SEQUENCE</scope>
    <source>
        <strain evidence="11">WB101</strain>
    </source>
</reference>
<dbReference type="EMBL" id="JAKLWS010000004">
    <property type="protein sequence ID" value="MCG2587930.1"/>
    <property type="molecule type" value="Genomic_DNA"/>
</dbReference>
<evidence type="ECO:0000256" key="6">
    <source>
        <dbReference type="ARBA" id="ARBA00007389"/>
    </source>
</evidence>
<evidence type="ECO:0000256" key="2">
    <source>
        <dbReference type="ARBA" id="ARBA00001936"/>
    </source>
</evidence>
<evidence type="ECO:0000256" key="8">
    <source>
        <dbReference type="ARBA" id="ARBA00023004"/>
    </source>
</evidence>
<evidence type="ECO:0000256" key="9">
    <source>
        <dbReference type="ARBA" id="ARBA00023211"/>
    </source>
</evidence>
<evidence type="ECO:0000256" key="5">
    <source>
        <dbReference type="ARBA" id="ARBA00004892"/>
    </source>
</evidence>
<reference evidence="11" key="1">
    <citation type="submission" date="2022-01" db="EMBL/GenBank/DDBJ databases">
        <authorList>
            <person name="Wang Y."/>
        </authorList>
    </citation>
    <scope>NUCLEOTIDE SEQUENCE</scope>
    <source>
        <strain evidence="11">WB101</strain>
    </source>
</reference>
<dbReference type="PANTHER" id="PTHR30387:SF2">
    <property type="entry name" value="MANNONATE DEHYDRATASE"/>
    <property type="match status" value="1"/>
</dbReference>
<evidence type="ECO:0000256" key="1">
    <source>
        <dbReference type="ARBA" id="ARBA00001794"/>
    </source>
</evidence>
<keyword evidence="10 11" id="KW-0456">Lyase</keyword>
<comment type="pathway">
    <text evidence="5">Carbohydrate metabolism; pentose and glucuronate interconversion.</text>
</comment>
<dbReference type="Proteomes" id="UP001165366">
    <property type="component" value="Unassembled WGS sequence"/>
</dbReference>
<evidence type="ECO:0000256" key="3">
    <source>
        <dbReference type="ARBA" id="ARBA00001954"/>
    </source>
</evidence>
<comment type="cofactor">
    <cofactor evidence="3">
        <name>Fe(2+)</name>
        <dbReference type="ChEBI" id="CHEBI:29033"/>
    </cofactor>
</comment>
<evidence type="ECO:0000256" key="4">
    <source>
        <dbReference type="ARBA" id="ARBA00002713"/>
    </source>
</evidence>
<evidence type="ECO:0000313" key="12">
    <source>
        <dbReference type="Proteomes" id="UP001165366"/>
    </source>
</evidence>
<dbReference type="InterPro" id="IPR036237">
    <property type="entry name" value="Xyl_isomerase-like_sf"/>
</dbReference>
<proteinExistence type="inferred from homology"/>
<name>A0ABS9KAS0_9BACT</name>
<accession>A0ABS9KAS0</accession>
<comment type="catalytic activity">
    <reaction evidence="1">
        <text>D-mannonate = 2-dehydro-3-deoxy-D-gluconate + H2O</text>
        <dbReference type="Rhea" id="RHEA:20097"/>
        <dbReference type="ChEBI" id="CHEBI:15377"/>
        <dbReference type="ChEBI" id="CHEBI:17767"/>
        <dbReference type="ChEBI" id="CHEBI:57990"/>
        <dbReference type="EC" id="4.2.1.8"/>
    </reaction>
</comment>
<protein>
    <recommendedName>
        <fullName evidence="7">mannonate dehydratase</fullName>
        <ecNumber evidence="7">4.2.1.8</ecNumber>
    </recommendedName>
</protein>
<comment type="similarity">
    <text evidence="6">Belongs to the mannonate dehydratase family.</text>
</comment>
<dbReference type="RefSeq" id="WP_237852773.1">
    <property type="nucleotide sequence ID" value="NZ_JAKLWS010000004.1"/>
</dbReference>
<sequence>MKLGFGLYKQMLDDEHFAFARQAGATHIVAHLTDYFNKGEDENRTDQPVGDQEMGWGIAKKEEVWPYETLISLKKRLAKHGLKLEALENINPVFWHDILLDGPKRDEQVENVKQLVRNMGKAGIPILGYYFSLAGVAGRIRGRFARGGAVAVGMEGKSEVIDTPIPRGMVWNMIYDSSQIQPGDIIEPISRQELIRRHRDFLNEILPVAEESGVQLAMHPDDPPLKEIRKQPRLGYQPDHFKEIIKTSESPNHVMELCLGTIAEMASGDIYETVEHFAKRDEIGYIHFRNVRNRVPYYKETFVDEGDIDMARIVQILRKHDYRGMIIPDHAPQMSCEAPWHAGMAFSMGYIKALLQYF</sequence>
<organism evidence="11 12">
    <name type="scientific">Rhodohalobacter sulfatireducens</name>
    <dbReference type="NCBI Taxonomy" id="2911366"/>
    <lineage>
        <taxon>Bacteria</taxon>
        <taxon>Pseudomonadati</taxon>
        <taxon>Balneolota</taxon>
        <taxon>Balneolia</taxon>
        <taxon>Balneolales</taxon>
        <taxon>Balneolaceae</taxon>
        <taxon>Rhodohalobacter</taxon>
    </lineage>
</organism>
<comment type="caution">
    <text evidence="11">The sequence shown here is derived from an EMBL/GenBank/DDBJ whole genome shotgun (WGS) entry which is preliminary data.</text>
</comment>
<dbReference type="SUPFAM" id="SSF51658">
    <property type="entry name" value="Xylose isomerase-like"/>
    <property type="match status" value="1"/>
</dbReference>
<evidence type="ECO:0000256" key="7">
    <source>
        <dbReference type="ARBA" id="ARBA00012927"/>
    </source>
</evidence>
<dbReference type="PANTHER" id="PTHR30387">
    <property type="entry name" value="MANNONATE DEHYDRATASE"/>
    <property type="match status" value="1"/>
</dbReference>
<comment type="function">
    <text evidence="4">Catalyzes the dehydration of D-mannonate.</text>
</comment>
<dbReference type="Pfam" id="PF03786">
    <property type="entry name" value="UxuA"/>
    <property type="match status" value="2"/>
</dbReference>
<dbReference type="Gene3D" id="3.20.20.150">
    <property type="entry name" value="Divalent-metal-dependent TIM barrel enzymes"/>
    <property type="match status" value="1"/>
</dbReference>
<comment type="cofactor">
    <cofactor evidence="2">
        <name>Mn(2+)</name>
        <dbReference type="ChEBI" id="CHEBI:29035"/>
    </cofactor>
</comment>
<dbReference type="GO" id="GO:0008927">
    <property type="term" value="F:mannonate dehydratase activity"/>
    <property type="evidence" value="ECO:0007669"/>
    <property type="project" value="UniProtKB-EC"/>
</dbReference>